<keyword evidence="10" id="KW-0325">Glycoprotein</keyword>
<name>A0A0G4KIF8_VERLO</name>
<dbReference type="InterPro" id="IPR058545">
    <property type="entry name" value="Beta-prop_EMC1_1st"/>
</dbReference>
<evidence type="ECO:0000259" key="13">
    <source>
        <dbReference type="Pfam" id="PF07774"/>
    </source>
</evidence>
<sequence>MRPSLWRSPALLLVAATLAVEAIYQDEVGDIDYHHELIGLPQIETTLFHRPRRDDKASLLYTLSDVGVVGAINPSNGGVVWRQSLTGNITNGGGHLRAAEGENWIVTAHGHSVQAWNALSGRSAWWLDFTGQVKDLEVMELTENDRKDVLALFEEDNGATTLRRLNGQTGAVVWEISDAVNDVPIQVSTNIEKIFVVSLYGTLTSYGLRVSVLDIHTGKRLNEILLGTKGDVDSKDDIMFVGANSASPIVAWADRGRSKLYVNVLGTKKKHEFPLPADTTEVAIHAPHHLQSEPHFLVHSRTPTANKADVYHINLKTSAVTKAYELPLLPGAGAFSTSSQGANVWFTRITDDEVMELTENDRKDVLALFEEDNGATTLRRLNGQTGAVVWEISDAVNDVPIQVSTNIEKIFVVSLYGTLTSYGLRVSVLDIHTGKRVNEILLGTKGDVDSKDDIMFVGANSASPIVAWADKGRSKLYVNVLGTKKKHEFPLPADTTDVAIHAPHHLQSEPHFLVHSRTPTANKADVYHIDLKTSAVTKAYELPLLPGVGAFSTSSQGANVWFTRITDDEVILTSSESHAILGRWPYKPNTESSQVIHGVSEVIRKPDDSYAVRAAALTRSDDWVLVRNGDLAWSRPEGLTGAVAAAFAEFPENVQYAKVLEEEAHSNVVSAYVHRVQRHLKDLEQLPDWLASIPQRLISSITGSDAPVKKDGLHRDSFGFNKLAILATRRGRVYGLDIGNHGKVAWSSAAFAIPSGQTWDVKGIFVEDHRGLVTIRGSNGEQVVAKTTTGEIIEVLPEGAWPKVEATAIVDSASGQWLLPIGVDGKVGDVPAEWTPKQTVVVRSADGGLKGLTWSGVEGSAKEVVSWTFLPPGGQTIVEVATRASHDPVAQIGRVLGDRKVKYKYLNPNTAVVAATSAATSHLTIYLLDTVSGQILSSKTYEGVDASKTIDCAVAENWYACTFFGQYALKDAQGHALSGQSLKGYQIVVTDLYESNESNDRGPLGSAANFSSIETVDEPTGAPVPFLVSQAWVLSAPIVALAVTQTRQGITNRQLLGYQPETHGIAGLPRQVLEPRRTVGRDPTAQEVEAEGLIRYTPVIEVDPRQVITHQRDVIGVKDIMATPALLESTTLVFAYGIDIFGTRLAPSLSFDILGKGFDKVTLIGTVLALVAGVAALKPIVRRKQTDLRWTAPR</sequence>
<feature type="domain" description="EMC1 first beta-propeller" evidence="14">
    <location>
        <begin position="353"/>
        <end position="637"/>
    </location>
</feature>
<evidence type="ECO:0000256" key="1">
    <source>
        <dbReference type="ARBA" id="ARBA00004115"/>
    </source>
</evidence>
<evidence type="ECO:0000256" key="3">
    <source>
        <dbReference type="ARBA" id="ARBA00011276"/>
    </source>
</evidence>
<evidence type="ECO:0000256" key="2">
    <source>
        <dbReference type="ARBA" id="ARBA00007904"/>
    </source>
</evidence>
<keyword evidence="6 12" id="KW-0732">Signal</keyword>
<organism evidence="15 16">
    <name type="scientific">Verticillium longisporum</name>
    <name type="common">Verticillium dahliae var. longisporum</name>
    <dbReference type="NCBI Taxonomy" id="100787"/>
    <lineage>
        <taxon>Eukaryota</taxon>
        <taxon>Fungi</taxon>
        <taxon>Dikarya</taxon>
        <taxon>Ascomycota</taxon>
        <taxon>Pezizomycotina</taxon>
        <taxon>Sordariomycetes</taxon>
        <taxon>Hypocreomycetidae</taxon>
        <taxon>Glomerellales</taxon>
        <taxon>Plectosphaerellaceae</taxon>
        <taxon>Verticillium</taxon>
    </lineage>
</organism>
<dbReference type="GO" id="GO:0034975">
    <property type="term" value="P:protein folding in endoplasmic reticulum"/>
    <property type="evidence" value="ECO:0007669"/>
    <property type="project" value="TreeGrafter"/>
</dbReference>
<evidence type="ECO:0000256" key="10">
    <source>
        <dbReference type="ARBA" id="ARBA00023180"/>
    </source>
</evidence>
<dbReference type="Proteomes" id="UP000044602">
    <property type="component" value="Unassembled WGS sequence"/>
</dbReference>
<keyword evidence="9 11" id="KW-0472">Membrane</keyword>
<comment type="subcellular location">
    <subcellularLocation>
        <location evidence="1">Endoplasmic reticulum membrane</location>
        <topology evidence="1">Single-pass type I membrane protein</topology>
    </subcellularLocation>
</comment>
<evidence type="ECO:0000256" key="8">
    <source>
        <dbReference type="ARBA" id="ARBA00022989"/>
    </source>
</evidence>
<evidence type="ECO:0000313" key="16">
    <source>
        <dbReference type="Proteomes" id="UP000044602"/>
    </source>
</evidence>
<feature type="transmembrane region" description="Helical" evidence="11">
    <location>
        <begin position="1161"/>
        <end position="1181"/>
    </location>
</feature>
<dbReference type="SUPFAM" id="SSF50998">
    <property type="entry name" value="Quinoprotein alcohol dehydrogenase-like"/>
    <property type="match status" value="1"/>
</dbReference>
<dbReference type="PANTHER" id="PTHR21573:SF0">
    <property type="entry name" value="ER MEMBRANE PROTEIN COMPLEX SUBUNIT 1"/>
    <property type="match status" value="1"/>
</dbReference>
<evidence type="ECO:0000313" key="15">
    <source>
        <dbReference type="EMBL" id="CRK02007.1"/>
    </source>
</evidence>
<dbReference type="InterPro" id="IPR011047">
    <property type="entry name" value="Quinoprotein_ADH-like_sf"/>
</dbReference>
<dbReference type="InterPro" id="IPR011678">
    <property type="entry name" value="EMC1_C"/>
</dbReference>
<evidence type="ECO:0000256" key="11">
    <source>
        <dbReference type="SAM" id="Phobius"/>
    </source>
</evidence>
<evidence type="ECO:0000256" key="6">
    <source>
        <dbReference type="ARBA" id="ARBA00022729"/>
    </source>
</evidence>
<dbReference type="Pfam" id="PF07774">
    <property type="entry name" value="EMC1_C"/>
    <property type="match status" value="1"/>
</dbReference>
<accession>A0A0G4KIF8</accession>
<proteinExistence type="inferred from homology"/>
<evidence type="ECO:0000256" key="4">
    <source>
        <dbReference type="ARBA" id="ARBA00020824"/>
    </source>
</evidence>
<feature type="domain" description="EMC1 first beta-propeller" evidence="14">
    <location>
        <begin position="22"/>
        <end position="349"/>
    </location>
</feature>
<keyword evidence="5 11" id="KW-0812">Transmembrane</keyword>
<protein>
    <recommendedName>
        <fullName evidence="4">ER membrane protein complex subunit 1</fullName>
    </recommendedName>
</protein>
<feature type="domain" description="ER membrane protein complex subunit 1 C-terminal" evidence="13">
    <location>
        <begin position="955"/>
        <end position="1190"/>
    </location>
</feature>
<keyword evidence="8 11" id="KW-1133">Transmembrane helix</keyword>
<comment type="subunit">
    <text evidence="3">Component of the ER membrane protein complex (EMC).</text>
</comment>
<gene>
    <name evidence="15" type="ORF">BN1708_009596</name>
</gene>
<dbReference type="GO" id="GO:0072546">
    <property type="term" value="C:EMC complex"/>
    <property type="evidence" value="ECO:0007669"/>
    <property type="project" value="InterPro"/>
</dbReference>
<feature type="signal peptide" evidence="12">
    <location>
        <begin position="1"/>
        <end position="22"/>
    </location>
</feature>
<comment type="similarity">
    <text evidence="2">Belongs to the EMC1 family.</text>
</comment>
<dbReference type="InterPro" id="IPR026895">
    <property type="entry name" value="EMC1"/>
</dbReference>
<keyword evidence="7" id="KW-0256">Endoplasmic reticulum</keyword>
<dbReference type="Pfam" id="PF25293">
    <property type="entry name" value="Beta-prop_EMC1_N"/>
    <property type="match status" value="2"/>
</dbReference>
<feature type="chain" id="PRO_5002565579" description="ER membrane protein complex subunit 1" evidence="12">
    <location>
        <begin position="23"/>
        <end position="1194"/>
    </location>
</feature>
<evidence type="ECO:0000256" key="7">
    <source>
        <dbReference type="ARBA" id="ARBA00022824"/>
    </source>
</evidence>
<dbReference type="PANTHER" id="PTHR21573">
    <property type="entry name" value="ER MEMBRANE PROTEIN COMPLEX SUBUNIT 1"/>
    <property type="match status" value="1"/>
</dbReference>
<evidence type="ECO:0000256" key="5">
    <source>
        <dbReference type="ARBA" id="ARBA00022692"/>
    </source>
</evidence>
<keyword evidence="16" id="KW-1185">Reference proteome</keyword>
<evidence type="ECO:0000256" key="9">
    <source>
        <dbReference type="ARBA" id="ARBA00023136"/>
    </source>
</evidence>
<dbReference type="EMBL" id="CVQH01001447">
    <property type="protein sequence ID" value="CRK02007.1"/>
    <property type="molecule type" value="Genomic_DNA"/>
</dbReference>
<evidence type="ECO:0000256" key="12">
    <source>
        <dbReference type="SAM" id="SignalP"/>
    </source>
</evidence>
<dbReference type="STRING" id="100787.A0A0G4KIF8"/>
<dbReference type="AlphaFoldDB" id="A0A0G4KIF8"/>
<evidence type="ECO:0000259" key="14">
    <source>
        <dbReference type="Pfam" id="PF25293"/>
    </source>
</evidence>
<reference evidence="15 16" key="1">
    <citation type="submission" date="2015-05" db="EMBL/GenBank/DDBJ databases">
        <authorList>
            <person name="Wang D.B."/>
            <person name="Wang M."/>
        </authorList>
    </citation>
    <scope>NUCLEOTIDE SEQUENCE [LARGE SCALE GENOMIC DNA]</scope>
    <source>
        <strain evidence="15">VL1</strain>
    </source>
</reference>